<dbReference type="Pfam" id="PF11339">
    <property type="entry name" value="DUF3141"/>
    <property type="match status" value="1"/>
</dbReference>
<keyword evidence="3" id="KW-1185">Reference proteome</keyword>
<dbReference type="Pfam" id="PF05099">
    <property type="entry name" value="TerB"/>
    <property type="match status" value="1"/>
</dbReference>
<dbReference type="Proteomes" id="UP000288096">
    <property type="component" value="Unassembled WGS sequence"/>
</dbReference>
<dbReference type="InterPro" id="IPR029024">
    <property type="entry name" value="TerB-like"/>
</dbReference>
<dbReference type="CDD" id="cd07177">
    <property type="entry name" value="terB_like"/>
    <property type="match status" value="1"/>
</dbReference>
<organism evidence="2 3">
    <name type="scientific">Desulfonema ishimotonii</name>
    <dbReference type="NCBI Taxonomy" id="45657"/>
    <lineage>
        <taxon>Bacteria</taxon>
        <taxon>Pseudomonadati</taxon>
        <taxon>Thermodesulfobacteriota</taxon>
        <taxon>Desulfobacteria</taxon>
        <taxon>Desulfobacterales</taxon>
        <taxon>Desulfococcaceae</taxon>
        <taxon>Desulfonema</taxon>
    </lineage>
</organism>
<evidence type="ECO:0000313" key="3">
    <source>
        <dbReference type="Proteomes" id="UP000288096"/>
    </source>
</evidence>
<feature type="domain" description="Co-chaperone DjlA N-terminal" evidence="1">
    <location>
        <begin position="665"/>
        <end position="773"/>
    </location>
</feature>
<name>A0A401FYL0_9BACT</name>
<reference evidence="3" key="2">
    <citation type="submission" date="2019-01" db="EMBL/GenBank/DDBJ databases">
        <title>Genome sequence of Desulfonema ishimotonii strain Tokyo 01.</title>
        <authorList>
            <person name="Fukui M."/>
        </authorList>
    </citation>
    <scope>NUCLEOTIDE SEQUENCE [LARGE SCALE GENOMIC DNA]</scope>
    <source>
        <strain evidence="3">Tokyo 01</strain>
    </source>
</reference>
<dbReference type="AlphaFoldDB" id="A0A401FYL0"/>
<dbReference type="InterPro" id="IPR051321">
    <property type="entry name" value="PHA/PHB_synthase"/>
</dbReference>
<dbReference type="Gene3D" id="1.10.3680.10">
    <property type="entry name" value="TerB-like"/>
    <property type="match status" value="1"/>
</dbReference>
<evidence type="ECO:0000313" key="2">
    <source>
        <dbReference type="EMBL" id="GBC62047.1"/>
    </source>
</evidence>
<comment type="caution">
    <text evidence="2">The sequence shown here is derived from an EMBL/GenBank/DDBJ whole genome shotgun (WGS) entry which is preliminary data.</text>
</comment>
<dbReference type="InterPro" id="IPR007791">
    <property type="entry name" value="DjlA_N"/>
</dbReference>
<dbReference type="InterPro" id="IPR029058">
    <property type="entry name" value="AB_hydrolase_fold"/>
</dbReference>
<dbReference type="PANTHER" id="PTHR36837">
    <property type="entry name" value="POLY(3-HYDROXYALKANOATE) POLYMERASE SUBUNIT PHAC"/>
    <property type="match status" value="1"/>
</dbReference>
<evidence type="ECO:0000259" key="1">
    <source>
        <dbReference type="Pfam" id="PF05099"/>
    </source>
</evidence>
<dbReference type="SUPFAM" id="SSF53474">
    <property type="entry name" value="alpha/beta-Hydrolases"/>
    <property type="match status" value="1"/>
</dbReference>
<protein>
    <submittedName>
        <fullName evidence="2">DUF3141 domain-containing protein</fullName>
    </submittedName>
</protein>
<dbReference type="OrthoDB" id="7231451at2"/>
<dbReference type="RefSeq" id="WP_124329260.1">
    <property type="nucleotide sequence ID" value="NZ_BEXT01000001.1"/>
</dbReference>
<dbReference type="PANTHER" id="PTHR36837:SF2">
    <property type="entry name" value="POLY(3-HYDROXYALKANOATE) POLYMERASE SUBUNIT PHAC"/>
    <property type="match status" value="1"/>
</dbReference>
<gene>
    <name evidence="2" type="ORF">DENIS_3010</name>
</gene>
<dbReference type="InterPro" id="IPR024501">
    <property type="entry name" value="DUF3141"/>
</dbReference>
<accession>A0A401FYL0</accession>
<sequence>MSTETNSRKPFPGFGLFKENPFLSFNLPEENPFKGLDFFKMNPLFNTDVAEASPFQGSKLMKDAWDYWVDASQRSILFMDILRKRGNSYLEIAQKGLPPVLTFDYEVILDGRSLERPVNHDLVRIIPKKGITVDPGNRPVVVIDPRAGHGPGIGGSKRDSQIGMALQQGHPVYFILFYPDPEPGQTYDDVKAAQTRFIEEVNLRHPNAEEAVVIGNCQAGWALALLSADRPDVTGPLVMNGSPLSYWAGTDGKNPMRYRGGLFGGIWMTSLLCDLGNGKFDGANLVMNFEDLNPANTYWTKQYNVWANADTEEERYLNFEKWWNSYFMMNADEIHFILKNLFVGNRLESGHVELDKGRAIDLKSLEDPVVVFASGGDNITPPQQALNWVAKVYGSVEEIRRCQQVIVYRVHEKVGHLGIFVSGSVAKKEHKEIIENIERLEFLPPGLYEMVLEEKERVTDEGDHQLRVPDYYLHYEERDISDIMKMDDGQENEAEFRPVAVLSELNDQLYHKFLSPLIRMQTTEESAERLRNLHPMRVSRYAFSDRNPLLLPVRDLARTVRENRKPVSADNPFSVVQQCVSDSIIATLDGYRDMRDATHEYLFKAIYGNPLVGALLSRETEAQILHDEDEKDRERNAAIKADTIRWMEAMEKGGVKEGLARVARAMIAADKVWDEREFEFTRNIVRVDPRFKDLSQEELKQIAREQSRILQTDHERALAALPKLLPTPEDRLEAYDLAYKIAHADFELADAEETLLSDLQEILMLSDAEISEITQGE</sequence>
<dbReference type="SUPFAM" id="SSF158682">
    <property type="entry name" value="TerB-like"/>
    <property type="match status" value="1"/>
</dbReference>
<dbReference type="Gene3D" id="3.40.50.1820">
    <property type="entry name" value="alpha/beta hydrolase"/>
    <property type="match status" value="1"/>
</dbReference>
<proteinExistence type="predicted"/>
<reference evidence="3" key="1">
    <citation type="submission" date="2017-11" db="EMBL/GenBank/DDBJ databases">
        <authorList>
            <person name="Watanabe M."/>
            <person name="Kojima H."/>
        </authorList>
    </citation>
    <scope>NUCLEOTIDE SEQUENCE [LARGE SCALE GENOMIC DNA]</scope>
    <source>
        <strain evidence="3">Tokyo 01</strain>
    </source>
</reference>
<dbReference type="EMBL" id="BEXT01000001">
    <property type="protein sequence ID" value="GBC62047.1"/>
    <property type="molecule type" value="Genomic_DNA"/>
</dbReference>